<keyword evidence="3 4" id="KW-0663">Pyridoxal phosphate</keyword>
<dbReference type="InterPro" id="IPR015421">
    <property type="entry name" value="PyrdxlP-dep_Trfase_major"/>
</dbReference>
<gene>
    <name evidence="5" type="ORF">ABID41_001403</name>
</gene>
<dbReference type="InterPro" id="IPR015424">
    <property type="entry name" value="PyrdxlP-dep_Trfase"/>
</dbReference>
<dbReference type="Gene3D" id="3.40.640.10">
    <property type="entry name" value="Type I PLP-dependent aspartate aminotransferase-like (Major domain)"/>
    <property type="match status" value="1"/>
</dbReference>
<evidence type="ECO:0000313" key="6">
    <source>
        <dbReference type="Proteomes" id="UP001549110"/>
    </source>
</evidence>
<reference evidence="5 6" key="1">
    <citation type="submission" date="2024-06" db="EMBL/GenBank/DDBJ databases">
        <title>Genomic Encyclopedia of Type Strains, Phase IV (KMG-IV): sequencing the most valuable type-strain genomes for metagenomic binning, comparative biology and taxonomic classification.</title>
        <authorList>
            <person name="Goeker M."/>
        </authorList>
    </citation>
    <scope>NUCLEOTIDE SEQUENCE [LARGE SCALE GENOMIC DNA]</scope>
    <source>
        <strain evidence="5 6">DSM 17809</strain>
    </source>
</reference>
<evidence type="ECO:0000313" key="5">
    <source>
        <dbReference type="EMBL" id="MET3526308.1"/>
    </source>
</evidence>
<name>A0ABV2EH03_9CAUL</name>
<dbReference type="GO" id="GO:0016829">
    <property type="term" value="F:lyase activity"/>
    <property type="evidence" value="ECO:0007669"/>
    <property type="project" value="UniProtKB-KW"/>
</dbReference>
<dbReference type="Pfam" id="PF01053">
    <property type="entry name" value="Cys_Met_Meta_PP"/>
    <property type="match status" value="1"/>
</dbReference>
<dbReference type="EC" id="4.4.1.1" evidence="5"/>
<dbReference type="EMBL" id="JBEPLU010000001">
    <property type="protein sequence ID" value="MET3526308.1"/>
    <property type="molecule type" value="Genomic_DNA"/>
</dbReference>
<dbReference type="Proteomes" id="UP001549110">
    <property type="component" value="Unassembled WGS sequence"/>
</dbReference>
<keyword evidence="5" id="KW-0456">Lyase</keyword>
<comment type="caution">
    <text evidence="5">The sequence shown here is derived from an EMBL/GenBank/DDBJ whole genome shotgun (WGS) entry which is preliminary data.</text>
</comment>
<dbReference type="InterPro" id="IPR015422">
    <property type="entry name" value="PyrdxlP-dep_Trfase_small"/>
</dbReference>
<proteinExistence type="inferred from homology"/>
<dbReference type="InterPro" id="IPR000277">
    <property type="entry name" value="Cys/Met-Metab_PyrdxlP-dep_enz"/>
</dbReference>
<accession>A0ABV2EH03</accession>
<dbReference type="RefSeq" id="WP_331930379.1">
    <property type="nucleotide sequence ID" value="NZ_JBEPLU010000001.1"/>
</dbReference>
<evidence type="ECO:0000256" key="4">
    <source>
        <dbReference type="RuleBase" id="RU362118"/>
    </source>
</evidence>
<comment type="similarity">
    <text evidence="2 4">Belongs to the trans-sulfuration enzymes family.</text>
</comment>
<dbReference type="PIRSF" id="PIRSF001434">
    <property type="entry name" value="CGS"/>
    <property type="match status" value="1"/>
</dbReference>
<comment type="cofactor">
    <cofactor evidence="1 4">
        <name>pyridoxal 5'-phosphate</name>
        <dbReference type="ChEBI" id="CHEBI:597326"/>
    </cofactor>
</comment>
<dbReference type="SUPFAM" id="SSF53383">
    <property type="entry name" value="PLP-dependent transferases"/>
    <property type="match status" value="1"/>
</dbReference>
<keyword evidence="6" id="KW-1185">Reference proteome</keyword>
<dbReference type="CDD" id="cd00614">
    <property type="entry name" value="CGS_like"/>
    <property type="match status" value="1"/>
</dbReference>
<protein>
    <submittedName>
        <fullName evidence="5">Cystathionine gamma-lyase</fullName>
        <ecNumber evidence="5">4.4.1.1</ecNumber>
    </submittedName>
</protein>
<dbReference type="NCBIfam" id="NF005871">
    <property type="entry name" value="PRK07811.1"/>
    <property type="match status" value="1"/>
</dbReference>
<dbReference type="PANTHER" id="PTHR11808:SF15">
    <property type="entry name" value="CYSTATHIONINE GAMMA-LYASE"/>
    <property type="match status" value="1"/>
</dbReference>
<organism evidence="5 6">
    <name type="scientific">Phenylobacterium koreense</name>
    <dbReference type="NCBI Taxonomy" id="266125"/>
    <lineage>
        <taxon>Bacteria</taxon>
        <taxon>Pseudomonadati</taxon>
        <taxon>Pseudomonadota</taxon>
        <taxon>Alphaproteobacteria</taxon>
        <taxon>Caulobacterales</taxon>
        <taxon>Caulobacteraceae</taxon>
        <taxon>Phenylobacterium</taxon>
    </lineage>
</organism>
<dbReference type="Gene3D" id="3.90.1150.10">
    <property type="entry name" value="Aspartate Aminotransferase, domain 1"/>
    <property type="match status" value="1"/>
</dbReference>
<sequence length="396" mass="42826">MTDEDQNGGRHGRNRLEFATRVIHGGQSPDPTTGAVIPPIYATSTYAQQSPGEHKGFEYSRSQNPTRFAFERAIADLESGTRGFAFASGLAAISTFLEVLDAGAHVIASEDLYGGSFRLFDKVRRRTAGLEFSFVDMSDLAAVEAAITPRTRLIWVETPTNPLLRLADLAAIADLARRRGILAAADNTFASPYCQRPLEFGFDAVMHSTTKYVSGHSDIVGGALVVGQNKELAHQLAFLQNAVGAVASPFDSFLALRGVKTLALRMQRHCENGMAIARWLEGRSDVAKVIYPGLDSHPQHDLARRQMTGGFGGMISAVLDRDLAGTRRMLERTRLFTLAESLGGVESLIEHPAIMTHASIPPETRARIGIDDGLIRLSVGIEDAGDLIADLEQALA</sequence>
<evidence type="ECO:0000256" key="3">
    <source>
        <dbReference type="ARBA" id="ARBA00022898"/>
    </source>
</evidence>
<evidence type="ECO:0000256" key="1">
    <source>
        <dbReference type="ARBA" id="ARBA00001933"/>
    </source>
</evidence>
<dbReference type="PANTHER" id="PTHR11808">
    <property type="entry name" value="TRANS-SULFURATION ENZYME FAMILY MEMBER"/>
    <property type="match status" value="1"/>
</dbReference>
<evidence type="ECO:0000256" key="2">
    <source>
        <dbReference type="ARBA" id="ARBA00009077"/>
    </source>
</evidence>